<keyword evidence="3" id="KW-1185">Reference proteome</keyword>
<keyword evidence="1" id="KW-0175">Coiled coil</keyword>
<dbReference type="InterPro" id="IPR024980">
    <property type="entry name" value="DUF3886"/>
</dbReference>
<dbReference type="OrthoDB" id="2739782at2"/>
<sequence>MGKKKEQADSMLPQDTMAKLLAAKKELVKEEQQRAEEKHAQELFERKEREKNLSFAELLERHGDKGNKF</sequence>
<feature type="coiled-coil region" evidence="1">
    <location>
        <begin position="18"/>
        <end position="50"/>
    </location>
</feature>
<protein>
    <submittedName>
        <fullName evidence="2">Uncharacterized protein with WD repeat</fullName>
    </submittedName>
</protein>
<reference evidence="2 3" key="1">
    <citation type="submission" date="2020-08" db="EMBL/GenBank/DDBJ databases">
        <title>Genomic Encyclopedia of Type Strains, Phase IV (KMG-IV): sequencing the most valuable type-strain genomes for metagenomic binning, comparative biology and taxonomic classification.</title>
        <authorList>
            <person name="Goeker M."/>
        </authorList>
    </citation>
    <scope>NUCLEOTIDE SEQUENCE [LARGE SCALE GENOMIC DNA]</scope>
    <source>
        <strain evidence="2 3">DSM 15895</strain>
    </source>
</reference>
<evidence type="ECO:0000313" key="2">
    <source>
        <dbReference type="EMBL" id="MBB5178844.1"/>
    </source>
</evidence>
<evidence type="ECO:0000313" key="3">
    <source>
        <dbReference type="Proteomes" id="UP000525923"/>
    </source>
</evidence>
<comment type="caution">
    <text evidence="2">The sequence shown here is derived from an EMBL/GenBank/DDBJ whole genome shotgun (WGS) entry which is preliminary data.</text>
</comment>
<gene>
    <name evidence="2" type="ORF">HNQ44_000266</name>
</gene>
<proteinExistence type="predicted"/>
<name>A0A7W8CQ82_9BACL</name>
<dbReference type="RefSeq" id="WP_135503637.1">
    <property type="nucleotide sequence ID" value="NZ_JACHHE010000001.1"/>
</dbReference>
<dbReference type="EMBL" id="JACHHE010000001">
    <property type="protein sequence ID" value="MBB5178844.1"/>
    <property type="molecule type" value="Genomic_DNA"/>
</dbReference>
<dbReference type="AlphaFoldDB" id="A0A7W8CQ82"/>
<accession>A0A7W8CQ82</accession>
<dbReference type="Pfam" id="PF13025">
    <property type="entry name" value="DUF3886"/>
    <property type="match status" value="1"/>
</dbReference>
<dbReference type="Proteomes" id="UP000525923">
    <property type="component" value="Unassembled WGS sequence"/>
</dbReference>
<evidence type="ECO:0000256" key="1">
    <source>
        <dbReference type="SAM" id="Coils"/>
    </source>
</evidence>
<organism evidence="2 3">
    <name type="scientific">Planococcus koreensis</name>
    <dbReference type="NCBI Taxonomy" id="112331"/>
    <lineage>
        <taxon>Bacteria</taxon>
        <taxon>Bacillati</taxon>
        <taxon>Bacillota</taxon>
        <taxon>Bacilli</taxon>
        <taxon>Bacillales</taxon>
        <taxon>Caryophanaceae</taxon>
        <taxon>Planococcus</taxon>
    </lineage>
</organism>